<feature type="compositionally biased region" description="Basic and acidic residues" evidence="1">
    <location>
        <begin position="100"/>
        <end position="118"/>
    </location>
</feature>
<dbReference type="AlphaFoldDB" id="A0A6J4R1E3"/>
<dbReference type="EMBL" id="CADCVJ010000007">
    <property type="protein sequence ID" value="CAA9461361.1"/>
    <property type="molecule type" value="Genomic_DNA"/>
</dbReference>
<feature type="region of interest" description="Disordered" evidence="1">
    <location>
        <begin position="1"/>
        <end position="119"/>
    </location>
</feature>
<reference evidence="2" key="1">
    <citation type="submission" date="2020-02" db="EMBL/GenBank/DDBJ databases">
        <authorList>
            <person name="Meier V. D."/>
        </authorList>
    </citation>
    <scope>NUCLEOTIDE SEQUENCE</scope>
    <source>
        <strain evidence="2">AVDCRST_MAG38</strain>
    </source>
</reference>
<feature type="compositionally biased region" description="Polar residues" evidence="1">
    <location>
        <begin position="46"/>
        <end position="56"/>
    </location>
</feature>
<organism evidence="2">
    <name type="scientific">uncultured Solirubrobacteraceae bacterium</name>
    <dbReference type="NCBI Taxonomy" id="1162706"/>
    <lineage>
        <taxon>Bacteria</taxon>
        <taxon>Bacillati</taxon>
        <taxon>Actinomycetota</taxon>
        <taxon>Thermoleophilia</taxon>
        <taxon>Solirubrobacterales</taxon>
        <taxon>Solirubrobacteraceae</taxon>
        <taxon>environmental samples</taxon>
    </lineage>
</organism>
<feature type="compositionally biased region" description="Basic residues" evidence="1">
    <location>
        <begin position="27"/>
        <end position="38"/>
    </location>
</feature>
<name>A0A6J4R1E3_9ACTN</name>
<protein>
    <submittedName>
        <fullName evidence="2">Uncharacterized protein</fullName>
    </submittedName>
</protein>
<evidence type="ECO:0000313" key="2">
    <source>
        <dbReference type="EMBL" id="CAA9461361.1"/>
    </source>
</evidence>
<feature type="non-terminal residue" evidence="2">
    <location>
        <position position="147"/>
    </location>
</feature>
<accession>A0A6J4R1E3</accession>
<feature type="non-terminal residue" evidence="2">
    <location>
        <position position="1"/>
    </location>
</feature>
<feature type="compositionally biased region" description="Low complexity" evidence="1">
    <location>
        <begin position="1"/>
        <end position="17"/>
    </location>
</feature>
<proteinExistence type="predicted"/>
<evidence type="ECO:0000256" key="1">
    <source>
        <dbReference type="SAM" id="MobiDB-lite"/>
    </source>
</evidence>
<gene>
    <name evidence="2" type="ORF">AVDCRST_MAG38-99</name>
</gene>
<sequence>DSPRASPSADSPAPGDRGAPDRDHHRGLPGHRGRRPSSGRRGITLSRAQGSASGLQRQPDRRGRGTGATGRRDRPVPGVTLCLHGPRRPPWPYGHRRGARGADRRRAVPRGGGRERAEAAQWPRLPHGGRCAVAPEGAGLTRISRAL</sequence>